<dbReference type="PhylomeDB" id="Q7NKX6"/>
<reference evidence="3 4" key="2">
    <citation type="journal article" date="2003" name="DNA Res.">
        <title>Complete genome structure of Gloeobacter violaceus PCC 7421, a cyanobacterium that lacks thylakoids (supplement).</title>
        <authorList>
            <person name="Nakamura Y."/>
            <person name="Kaneko T."/>
            <person name="Sato S."/>
            <person name="Mimuro M."/>
            <person name="Miyashita H."/>
            <person name="Tsuchiya T."/>
            <person name="Sasamoto S."/>
            <person name="Watanabe A."/>
            <person name="Kawashima K."/>
            <person name="Kishida Y."/>
            <person name="Kiyokawa C."/>
            <person name="Kohara M."/>
            <person name="Matsumoto M."/>
            <person name="Matsuno A."/>
            <person name="Nakazaki N."/>
            <person name="Shimpo S."/>
            <person name="Takeuchi C."/>
            <person name="Yamada M."/>
            <person name="Tabata S."/>
        </authorList>
    </citation>
    <scope>NUCLEOTIDE SEQUENCE [LARGE SCALE GENOMIC DNA]</scope>
    <source>
        <strain evidence="4">ATCC 29082 / PCC 7421</strain>
    </source>
</reference>
<evidence type="ECO:0000256" key="1">
    <source>
        <dbReference type="SAM" id="MobiDB-lite"/>
    </source>
</evidence>
<organism evidence="3 4">
    <name type="scientific">Gloeobacter violaceus (strain ATCC 29082 / PCC 7421)</name>
    <dbReference type="NCBI Taxonomy" id="251221"/>
    <lineage>
        <taxon>Bacteria</taxon>
        <taxon>Bacillati</taxon>
        <taxon>Cyanobacteriota</taxon>
        <taxon>Cyanophyceae</taxon>
        <taxon>Gloeobacterales</taxon>
        <taxon>Gloeobacteraceae</taxon>
        <taxon>Gloeobacter</taxon>
    </lineage>
</organism>
<evidence type="ECO:0000313" key="4">
    <source>
        <dbReference type="Proteomes" id="UP000000557"/>
    </source>
</evidence>
<feature type="region of interest" description="Disordered" evidence="1">
    <location>
        <begin position="1"/>
        <end position="22"/>
    </location>
</feature>
<dbReference type="InterPro" id="IPR026870">
    <property type="entry name" value="Zinc_ribbon_dom"/>
</dbReference>
<accession>Q7NKX6</accession>
<dbReference type="EMBL" id="BA000045">
    <property type="protein sequence ID" value="BAC89291.1"/>
    <property type="molecule type" value="Genomic_DNA"/>
</dbReference>
<dbReference type="STRING" id="251221.gene:10758833"/>
<proteinExistence type="predicted"/>
<dbReference type="HOGENOM" id="CLU_070065_0_0_3"/>
<dbReference type="PROSITE" id="PS50006">
    <property type="entry name" value="FHA_DOMAIN"/>
    <property type="match status" value="1"/>
</dbReference>
<gene>
    <name evidence="3" type="ordered locus">glr1350</name>
</gene>
<dbReference type="CDD" id="cd00060">
    <property type="entry name" value="FHA"/>
    <property type="match status" value="1"/>
</dbReference>
<dbReference type="Pfam" id="PF13240">
    <property type="entry name" value="Zn_Ribbon_1"/>
    <property type="match status" value="1"/>
</dbReference>
<evidence type="ECO:0000259" key="2">
    <source>
        <dbReference type="PROSITE" id="PS50006"/>
    </source>
</evidence>
<dbReference type="InterPro" id="IPR008984">
    <property type="entry name" value="SMAD_FHA_dom_sf"/>
</dbReference>
<feature type="domain" description="FHA" evidence="2">
    <location>
        <begin position="128"/>
        <end position="184"/>
    </location>
</feature>
<feature type="region of interest" description="Disordered" evidence="1">
    <location>
        <begin position="56"/>
        <end position="82"/>
    </location>
</feature>
<dbReference type="GO" id="GO:0003729">
    <property type="term" value="F:mRNA binding"/>
    <property type="evidence" value="ECO:0000318"/>
    <property type="project" value="GO_Central"/>
</dbReference>
<dbReference type="InterPro" id="IPR000253">
    <property type="entry name" value="FHA_dom"/>
</dbReference>
<protein>
    <submittedName>
        <fullName evidence="3">Glr1350 protein</fullName>
    </submittedName>
</protein>
<dbReference type="EnsemblBacteria" id="BAC89291">
    <property type="protein sequence ID" value="BAC89291"/>
    <property type="gene ID" value="BAC89291"/>
</dbReference>
<dbReference type="SMART" id="SM00240">
    <property type="entry name" value="FHA"/>
    <property type="match status" value="1"/>
</dbReference>
<dbReference type="Gene3D" id="2.60.200.20">
    <property type="match status" value="1"/>
</dbReference>
<feature type="compositionally biased region" description="Low complexity" evidence="1">
    <location>
        <begin position="56"/>
        <end position="81"/>
    </location>
</feature>
<dbReference type="Pfam" id="PF00498">
    <property type="entry name" value="FHA"/>
    <property type="match status" value="1"/>
</dbReference>
<dbReference type="OrthoDB" id="9816434at2"/>
<keyword evidence="4" id="KW-1185">Reference proteome</keyword>
<sequence length="216" mass="22539">MCRAGGLATPAGACSTDSLQTPGDQAMTTLCPECGTQNPEGTPYCIECGADLAQAAAQPAGPGEPSSSPSPEVSMTSSSEPLRPAAELNGAANARIASPATYLQLERAVLVHLATGERFEVPVTQSSVVIGKPNDEVNVDIDLSHLAGADIVSRIHALVREEEGDFYLEDAGSSNGTFLNGEALKPGARFRRKLQPGDTLALGKNEKIAFRFEITE</sequence>
<dbReference type="Proteomes" id="UP000000557">
    <property type="component" value="Chromosome"/>
</dbReference>
<evidence type="ECO:0000313" key="3">
    <source>
        <dbReference type="EMBL" id="BAC89291.1"/>
    </source>
</evidence>
<dbReference type="KEGG" id="gvi:glr1350"/>
<dbReference type="AlphaFoldDB" id="Q7NKX6"/>
<name>Q7NKX6_GLOVI</name>
<dbReference type="SUPFAM" id="SSF49879">
    <property type="entry name" value="SMAD/FHA domain"/>
    <property type="match status" value="1"/>
</dbReference>
<dbReference type="eggNOG" id="COG1716">
    <property type="taxonomic scope" value="Bacteria"/>
</dbReference>
<reference evidence="3 4" key="1">
    <citation type="journal article" date="2003" name="DNA Res.">
        <title>Complete genome structure of Gloeobacter violaceus PCC 7421, a cyanobacterium that lacks thylakoids.</title>
        <authorList>
            <person name="Nakamura Y."/>
            <person name="Kaneko T."/>
            <person name="Sato S."/>
            <person name="Mimuro M."/>
            <person name="Miyashita H."/>
            <person name="Tsuchiya T."/>
            <person name="Sasamoto S."/>
            <person name="Watanabe A."/>
            <person name="Kawashima K."/>
            <person name="Kishida Y."/>
            <person name="Kiyokawa C."/>
            <person name="Kohara M."/>
            <person name="Matsumoto M."/>
            <person name="Matsuno A."/>
            <person name="Nakazaki N."/>
            <person name="Shimpo S."/>
            <person name="Takeuchi C."/>
            <person name="Yamada M."/>
            <person name="Tabata S."/>
        </authorList>
    </citation>
    <scope>NUCLEOTIDE SEQUENCE [LARGE SCALE GENOMIC DNA]</scope>
    <source>
        <strain evidence="4">ATCC 29082 / PCC 7421</strain>
    </source>
</reference>
<dbReference type="InParanoid" id="Q7NKX6"/>